<feature type="compositionally biased region" description="Polar residues" evidence="2">
    <location>
        <begin position="857"/>
        <end position="869"/>
    </location>
</feature>
<reference evidence="3" key="1">
    <citation type="submission" date="2020-05" db="EMBL/GenBank/DDBJ databases">
        <title>Phylogenomic resolution of chytrid fungi.</title>
        <authorList>
            <person name="Stajich J.E."/>
            <person name="Amses K."/>
            <person name="Simmons R."/>
            <person name="Seto K."/>
            <person name="Myers J."/>
            <person name="Bonds A."/>
            <person name="Quandt C.A."/>
            <person name="Barry K."/>
            <person name="Liu P."/>
            <person name="Grigoriev I."/>
            <person name="Longcore J.E."/>
            <person name="James T.Y."/>
        </authorList>
    </citation>
    <scope>NUCLEOTIDE SEQUENCE</scope>
    <source>
        <strain evidence="3">JEL0476</strain>
    </source>
</reference>
<evidence type="ECO:0000313" key="4">
    <source>
        <dbReference type="Proteomes" id="UP001211065"/>
    </source>
</evidence>
<proteinExistence type="predicted"/>
<feature type="compositionally biased region" description="Polar residues" evidence="2">
    <location>
        <begin position="878"/>
        <end position="904"/>
    </location>
</feature>
<accession>A0AAD5TYS1</accession>
<name>A0AAD5TYS1_9FUNG</name>
<evidence type="ECO:0000256" key="2">
    <source>
        <dbReference type="SAM" id="MobiDB-lite"/>
    </source>
</evidence>
<evidence type="ECO:0000256" key="1">
    <source>
        <dbReference type="SAM" id="Coils"/>
    </source>
</evidence>
<protein>
    <submittedName>
        <fullName evidence="3">Uncharacterized protein</fullName>
    </submittedName>
</protein>
<dbReference type="Proteomes" id="UP001211065">
    <property type="component" value="Unassembled WGS sequence"/>
</dbReference>
<feature type="region of interest" description="Disordered" evidence="2">
    <location>
        <begin position="740"/>
        <end position="784"/>
    </location>
</feature>
<gene>
    <name evidence="3" type="ORF">HK099_005995</name>
</gene>
<keyword evidence="1" id="KW-0175">Coiled coil</keyword>
<organism evidence="3 4">
    <name type="scientific">Clydaea vesicula</name>
    <dbReference type="NCBI Taxonomy" id="447962"/>
    <lineage>
        <taxon>Eukaryota</taxon>
        <taxon>Fungi</taxon>
        <taxon>Fungi incertae sedis</taxon>
        <taxon>Chytridiomycota</taxon>
        <taxon>Chytridiomycota incertae sedis</taxon>
        <taxon>Chytridiomycetes</taxon>
        <taxon>Lobulomycetales</taxon>
        <taxon>Lobulomycetaceae</taxon>
        <taxon>Clydaea</taxon>
    </lineage>
</organism>
<feature type="compositionally biased region" description="Basic and acidic residues" evidence="2">
    <location>
        <begin position="759"/>
        <end position="772"/>
    </location>
</feature>
<keyword evidence="4" id="KW-1185">Reference proteome</keyword>
<comment type="caution">
    <text evidence="3">The sequence shown here is derived from an EMBL/GenBank/DDBJ whole genome shotgun (WGS) entry which is preliminary data.</text>
</comment>
<dbReference type="AlphaFoldDB" id="A0AAD5TYS1"/>
<dbReference type="EMBL" id="JADGJW010000494">
    <property type="protein sequence ID" value="KAJ3216162.1"/>
    <property type="molecule type" value="Genomic_DNA"/>
</dbReference>
<feature type="coiled-coil region" evidence="1">
    <location>
        <begin position="304"/>
        <end position="351"/>
    </location>
</feature>
<sequence>MSKNYGSSSAQDEKEKIIEQTKTTAGINILFNQIQTNLSERTNVFQKKYDNAKIMENFGEKEIPKISVLHQKAKKSETPSTSQMSKTNKEIKPLTAKIQEQPSTLLEKPQSARKTTAIYPYIQDASTIKSHSIENKYSIPKSDFGKATTGRLNSKTSLQIITKKKEDLDVLLFGKKCDSEKTLDEKTLEKKNEKSLKREKLIAAENLKKEKKKISTMKKVIEESIDEVNERESAMSVEVIDDNKPPPRDNLQHLTNLKPILVDSNVECETDAAFHSIEEIEDVTYKYNELLKARAKKLRGEILCMDRTQEIEEEERKLEEEKRLLEEAEEIAEYEQQEKEFLAELNKSEENLGSNIKFGNNCETPNPVSRVNVIQFQEDPDIQEVVDNNSEPEIELNTKTGTLKFLYKETNDFDSMENQQKRSNFYTNYNMQSNIQKKTVTGSSNLDYIFDKLDFSKKKKLKQFYTSESMEDAYVKHHQNFENIHQEKCGSHQIPCEVLDAEKKSMEPDVVDSDFATMQVRHLELPLASGSASLGIEWLPAPARFSFPLQFYNHECSIPASPFLHQPRYDESSIENIKEEKEGLLLSNENEEDQNDDQNEITYSEMVALTKRSTTPISRAFTPNNVGRFSTSQNWVDSNSLQHFPNYQVESGEPLRLDSAGKLVTPVSTLPEENVSHGPNIHAARNKRLSVQVEPIEEIMLSKLQPRKSEKLMAPPTSILQNRGGSSRVGTPNKVSFSVLEKGDKEVDEFPLPQDDNEDSKKINSDSVKQEEAQTESGLIAKGLTNPESTMEIRDTIVVEEVRISEPTVTKDIEKAVDELSIMEGGSLISGTTDNVEYNIEKVEKIDAFQNEVSTEKIGTSETDLSEANKSSKENDKILNNSNFGGEITNSQTAKTSHPGTSTKTQDHKALRQVVEENKKELTYIEKLHLALEPIHLSTAEQLMDEKKKGIENSKVEQKVLFKGGQQAKYSVVDGIKFFELVHGNF</sequence>
<feature type="region of interest" description="Disordered" evidence="2">
    <location>
        <begin position="857"/>
        <end position="909"/>
    </location>
</feature>
<evidence type="ECO:0000313" key="3">
    <source>
        <dbReference type="EMBL" id="KAJ3216162.1"/>
    </source>
</evidence>